<gene>
    <name evidence="1" type="ORF">I9080_000015</name>
</gene>
<comment type="caution">
    <text evidence="1">The sequence shown here is derived from an EMBL/GenBank/DDBJ whole genome shotgun (WGS) entry which is preliminary data.</text>
</comment>
<name>A0A8H9QW61_CLOPF</name>
<proteinExistence type="predicted"/>
<organism evidence="1">
    <name type="scientific">Clostridium perfringens</name>
    <dbReference type="NCBI Taxonomy" id="1502"/>
    <lineage>
        <taxon>Bacteria</taxon>
        <taxon>Bacillati</taxon>
        <taxon>Bacillota</taxon>
        <taxon>Clostridia</taxon>
        <taxon>Eubacteriales</taxon>
        <taxon>Clostridiaceae</taxon>
        <taxon>Clostridium</taxon>
    </lineage>
</organism>
<dbReference type="EMBL" id="DACTCB010000001">
    <property type="protein sequence ID" value="HAT4306267.1"/>
    <property type="molecule type" value="Genomic_DNA"/>
</dbReference>
<reference evidence="1" key="2">
    <citation type="submission" date="2020-07" db="EMBL/GenBank/DDBJ databases">
        <authorList>
            <consortium name="NCBI Pathogen Detection Project"/>
        </authorList>
    </citation>
    <scope>NUCLEOTIDE SEQUENCE</scope>
    <source>
        <strain evidence="1">C8</strain>
    </source>
</reference>
<sequence>MSNEEFKNSCQSAKSKMNAQLRKNVNKCCLLVKRDAIKNCPVDMGILRASIFFRTIHNSNLVKGVIASNLEYAPYVHQGTGIYAKDGDGRKTPWKYKVEAGKYKGWHKTVGQKPQPFLEKAKIDNIASIENILKEGLT</sequence>
<dbReference type="Proteomes" id="UP000859547">
    <property type="component" value="Unassembled WGS sequence"/>
</dbReference>
<protein>
    <submittedName>
        <fullName evidence="1">HK97 gp10 family phage protein</fullName>
    </submittedName>
</protein>
<reference evidence="1" key="1">
    <citation type="journal article" date="2018" name="Genome Biol.">
        <title>SKESA: strategic k-mer extension for scrupulous assemblies.</title>
        <authorList>
            <person name="Souvorov A."/>
            <person name="Agarwala R."/>
            <person name="Lipman D.J."/>
        </authorList>
    </citation>
    <scope>NUCLEOTIDE SEQUENCE</scope>
    <source>
        <strain evidence="1">C8</strain>
    </source>
</reference>
<dbReference type="AlphaFoldDB" id="A0A8H9QW61"/>
<evidence type="ECO:0000313" key="1">
    <source>
        <dbReference type="EMBL" id="HAT4306267.1"/>
    </source>
</evidence>
<accession>A0A8H9QW61</accession>